<keyword evidence="1" id="KW-0812">Transmembrane</keyword>
<evidence type="ECO:0000313" key="2">
    <source>
        <dbReference type="EMBL" id="GFJ84361.1"/>
    </source>
</evidence>
<keyword evidence="1" id="KW-1133">Transmembrane helix</keyword>
<reference evidence="2 3" key="2">
    <citation type="submission" date="2020-03" db="EMBL/GenBank/DDBJ databases">
        <authorList>
            <person name="Ichikawa N."/>
            <person name="Kimura A."/>
            <person name="Kitahashi Y."/>
            <person name="Uohara A."/>
        </authorList>
    </citation>
    <scope>NUCLEOTIDE SEQUENCE [LARGE SCALE GENOMIC DNA]</scope>
    <source>
        <strain evidence="2 3">NBRC 108639</strain>
    </source>
</reference>
<proteinExistence type="predicted"/>
<dbReference type="EMBL" id="BLPF01000003">
    <property type="protein sequence ID" value="GFJ84361.1"/>
    <property type="molecule type" value="Genomic_DNA"/>
</dbReference>
<name>A0A6V8KPR5_9ACTN</name>
<dbReference type="Proteomes" id="UP000482800">
    <property type="component" value="Unassembled WGS sequence"/>
</dbReference>
<gene>
    <name evidence="2" type="ORF">Phou_085410</name>
</gene>
<sequence>MAPRAGGRAWYEEPALVWTVALGAMVLIAVVVLILVSAG</sequence>
<feature type="transmembrane region" description="Helical" evidence="1">
    <location>
        <begin position="15"/>
        <end position="36"/>
    </location>
</feature>
<evidence type="ECO:0000256" key="1">
    <source>
        <dbReference type="SAM" id="Phobius"/>
    </source>
</evidence>
<accession>A0A6V8KPR5</accession>
<comment type="caution">
    <text evidence="2">The sequence shown here is derived from an EMBL/GenBank/DDBJ whole genome shotgun (WGS) entry which is preliminary data.</text>
</comment>
<keyword evidence="3" id="KW-1185">Reference proteome</keyword>
<reference evidence="2 3" key="1">
    <citation type="submission" date="2020-03" db="EMBL/GenBank/DDBJ databases">
        <title>Whole genome shotgun sequence of Phytohabitans houttuyneae NBRC 108639.</title>
        <authorList>
            <person name="Komaki H."/>
            <person name="Tamura T."/>
        </authorList>
    </citation>
    <scope>NUCLEOTIDE SEQUENCE [LARGE SCALE GENOMIC DNA]</scope>
    <source>
        <strain evidence="2 3">NBRC 108639</strain>
    </source>
</reference>
<keyword evidence="1" id="KW-0472">Membrane</keyword>
<protein>
    <submittedName>
        <fullName evidence="2">Uncharacterized protein</fullName>
    </submittedName>
</protein>
<organism evidence="2 3">
    <name type="scientific">Phytohabitans houttuyneae</name>
    <dbReference type="NCBI Taxonomy" id="1076126"/>
    <lineage>
        <taxon>Bacteria</taxon>
        <taxon>Bacillati</taxon>
        <taxon>Actinomycetota</taxon>
        <taxon>Actinomycetes</taxon>
        <taxon>Micromonosporales</taxon>
        <taxon>Micromonosporaceae</taxon>
    </lineage>
</organism>
<evidence type="ECO:0000313" key="3">
    <source>
        <dbReference type="Proteomes" id="UP000482800"/>
    </source>
</evidence>
<dbReference type="AlphaFoldDB" id="A0A6V8KPR5"/>